<evidence type="ECO:0000313" key="3">
    <source>
        <dbReference type="Proteomes" id="UP000886520"/>
    </source>
</evidence>
<reference evidence="2" key="1">
    <citation type="submission" date="2021-01" db="EMBL/GenBank/DDBJ databases">
        <title>Adiantum capillus-veneris genome.</title>
        <authorList>
            <person name="Fang Y."/>
            <person name="Liao Q."/>
        </authorList>
    </citation>
    <scope>NUCLEOTIDE SEQUENCE</scope>
    <source>
        <strain evidence="2">H3</strain>
        <tissue evidence="2">Leaf</tissue>
    </source>
</reference>
<keyword evidence="3" id="KW-1185">Reference proteome</keyword>
<sequence length="682" mass="72314">MVSSQPRPDPPTPVRRPTMQSPVPLQLWAQNLLVVLLAAIRRALHAFYGPSTVGRYPHLKPEGPTAVAPPSSSSLQAQTPPAGAAARPTSCKYADVDVACDDQVITAFLANLAAENGDGDATIVAAFLGNPASANQTLVQASRPAAAGPSNAPVGGAAAPRHVITPAAQPAAANAATVNKNPTPVADDEPPAEDDALANAVAVAPSADDPATTIIAVKPFQLKSDAAKRSALAACTSDYIFDGATIIAAQVDKIPATIKTDGAHATADTGVVLKATKNSVVIPTEEGVAAKDAAANNSSVPRAVGAASSLESLLSISANKESYFLGELLHPQSVQPDAAYKSLVLAHKAWWHHEASNSTSNIAPAASWDVSIQPQSIDRSTNAAESYRSPLVTRSRATSFIVGPTCCFCRRAPHKTCSTPKTRFDGEPPRKPPTSSCVFHLSSKDLSKSKLWPLLKATVNNYSNPFFKLDLLVSYMVVNLPPENQFHPLPVETFFHTDSQISDGAMNGFSLTFANDNHFSNTTAVVGSLAHILLVGVISNIVVGVLKGLMQTLNGCLLPSSSIVFDPGGLAYKSPTFHSELTPQTHQFVCVTLIFQALLFIQQMVPTLRFLTLLPFPHLTSTSTLTLTDDFMLSSLLRGRKCHVQDRESMHAVDLSNDIKAHTKQRSELKIRLLMKETIDPG</sequence>
<dbReference type="Proteomes" id="UP000886520">
    <property type="component" value="Chromosome 21"/>
</dbReference>
<feature type="compositionally biased region" description="Polar residues" evidence="1">
    <location>
        <begin position="70"/>
        <end position="79"/>
    </location>
</feature>
<proteinExistence type="predicted"/>
<evidence type="ECO:0000256" key="1">
    <source>
        <dbReference type="SAM" id="MobiDB-lite"/>
    </source>
</evidence>
<comment type="caution">
    <text evidence="2">The sequence shown here is derived from an EMBL/GenBank/DDBJ whole genome shotgun (WGS) entry which is preliminary data.</text>
</comment>
<organism evidence="2 3">
    <name type="scientific">Adiantum capillus-veneris</name>
    <name type="common">Maidenhair fern</name>
    <dbReference type="NCBI Taxonomy" id="13818"/>
    <lineage>
        <taxon>Eukaryota</taxon>
        <taxon>Viridiplantae</taxon>
        <taxon>Streptophyta</taxon>
        <taxon>Embryophyta</taxon>
        <taxon>Tracheophyta</taxon>
        <taxon>Polypodiopsida</taxon>
        <taxon>Polypodiidae</taxon>
        <taxon>Polypodiales</taxon>
        <taxon>Pteridineae</taxon>
        <taxon>Pteridaceae</taxon>
        <taxon>Vittarioideae</taxon>
        <taxon>Adiantum</taxon>
    </lineage>
</organism>
<feature type="region of interest" description="Disordered" evidence="1">
    <location>
        <begin position="59"/>
        <end position="87"/>
    </location>
</feature>
<dbReference type="EMBL" id="JABFUD020000021">
    <property type="protein sequence ID" value="KAI5063590.1"/>
    <property type="molecule type" value="Genomic_DNA"/>
</dbReference>
<accession>A0A9D4U921</accession>
<protein>
    <submittedName>
        <fullName evidence="2">Uncharacterized protein</fullName>
    </submittedName>
</protein>
<evidence type="ECO:0000313" key="2">
    <source>
        <dbReference type="EMBL" id="KAI5063590.1"/>
    </source>
</evidence>
<name>A0A9D4U921_ADICA</name>
<gene>
    <name evidence="2" type="ORF">GOP47_0022137</name>
</gene>
<dbReference type="AlphaFoldDB" id="A0A9D4U921"/>